<organism evidence="6 7">
    <name type="scientific">endosymbiont of Galathealinum brachiosum</name>
    <dbReference type="NCBI Taxonomy" id="2200906"/>
    <lineage>
        <taxon>Bacteria</taxon>
        <taxon>Pseudomonadati</taxon>
        <taxon>Pseudomonadota</taxon>
        <taxon>Gammaproteobacteria</taxon>
        <taxon>sulfur-oxidizing symbionts</taxon>
    </lineage>
</organism>
<evidence type="ECO:0000256" key="2">
    <source>
        <dbReference type="ARBA" id="ARBA00023125"/>
    </source>
</evidence>
<dbReference type="PANTHER" id="PTHR47506:SF1">
    <property type="entry name" value="HTH-TYPE TRANSCRIPTIONAL REGULATOR YJDC"/>
    <property type="match status" value="1"/>
</dbReference>
<dbReference type="PRINTS" id="PR00455">
    <property type="entry name" value="HTHTETR"/>
</dbReference>
<dbReference type="InterPro" id="IPR011075">
    <property type="entry name" value="TetR_C"/>
</dbReference>
<dbReference type="Pfam" id="PF16925">
    <property type="entry name" value="TetR_C_13"/>
    <property type="match status" value="1"/>
</dbReference>
<feature type="DNA-binding region" description="H-T-H motif" evidence="4">
    <location>
        <begin position="28"/>
        <end position="47"/>
    </location>
</feature>
<dbReference type="Proteomes" id="UP000254266">
    <property type="component" value="Unassembled WGS sequence"/>
</dbReference>
<dbReference type="SUPFAM" id="SSF48498">
    <property type="entry name" value="Tetracyclin repressor-like, C-terminal domain"/>
    <property type="match status" value="1"/>
</dbReference>
<name>A0A370DLX0_9GAMM</name>
<evidence type="ECO:0000259" key="5">
    <source>
        <dbReference type="PROSITE" id="PS50977"/>
    </source>
</evidence>
<dbReference type="Gene3D" id="1.10.357.10">
    <property type="entry name" value="Tetracycline Repressor, domain 2"/>
    <property type="match status" value="1"/>
</dbReference>
<evidence type="ECO:0000256" key="3">
    <source>
        <dbReference type="ARBA" id="ARBA00023163"/>
    </source>
</evidence>
<dbReference type="Pfam" id="PF00440">
    <property type="entry name" value="TetR_N"/>
    <property type="match status" value="1"/>
</dbReference>
<dbReference type="PANTHER" id="PTHR47506">
    <property type="entry name" value="TRANSCRIPTIONAL REGULATORY PROTEIN"/>
    <property type="match status" value="1"/>
</dbReference>
<comment type="caution">
    <text evidence="6">The sequence shown here is derived from an EMBL/GenBank/DDBJ whole genome shotgun (WGS) entry which is preliminary data.</text>
</comment>
<evidence type="ECO:0000313" key="6">
    <source>
        <dbReference type="EMBL" id="RDH85902.1"/>
    </source>
</evidence>
<dbReference type="AlphaFoldDB" id="A0A370DLX0"/>
<keyword evidence="2 4" id="KW-0238">DNA-binding</keyword>
<evidence type="ECO:0000313" key="7">
    <source>
        <dbReference type="Proteomes" id="UP000254266"/>
    </source>
</evidence>
<reference evidence="6 7" key="1">
    <citation type="journal article" date="2018" name="ISME J.">
        <title>Endosymbiont genomes yield clues of tubeworm success.</title>
        <authorList>
            <person name="Li Y."/>
            <person name="Liles M.R."/>
            <person name="Halanych K.M."/>
        </authorList>
    </citation>
    <scope>NUCLEOTIDE SEQUENCE [LARGE SCALE GENOMIC DNA]</scope>
    <source>
        <strain evidence="6">A1464</strain>
    </source>
</reference>
<accession>A0A370DLX0</accession>
<dbReference type="InterPro" id="IPR009057">
    <property type="entry name" value="Homeodomain-like_sf"/>
</dbReference>
<dbReference type="PROSITE" id="PS50977">
    <property type="entry name" value="HTH_TETR_2"/>
    <property type="match status" value="1"/>
</dbReference>
<proteinExistence type="predicted"/>
<gene>
    <name evidence="6" type="ORF">DIZ80_00035</name>
</gene>
<dbReference type="InterPro" id="IPR001647">
    <property type="entry name" value="HTH_TetR"/>
</dbReference>
<keyword evidence="1" id="KW-0805">Transcription regulation</keyword>
<dbReference type="GO" id="GO:0003677">
    <property type="term" value="F:DNA binding"/>
    <property type="evidence" value="ECO:0007669"/>
    <property type="project" value="UniProtKB-UniRule"/>
</dbReference>
<evidence type="ECO:0000256" key="4">
    <source>
        <dbReference type="PROSITE-ProRule" id="PRU00335"/>
    </source>
</evidence>
<protein>
    <submittedName>
        <fullName evidence="6">TetR/AcrR family transcriptional regulator</fullName>
    </submittedName>
</protein>
<keyword evidence="3" id="KW-0804">Transcription</keyword>
<dbReference type="InterPro" id="IPR036271">
    <property type="entry name" value="Tet_transcr_reg_TetR-rel_C_sf"/>
</dbReference>
<dbReference type="SUPFAM" id="SSF46689">
    <property type="entry name" value="Homeodomain-like"/>
    <property type="match status" value="1"/>
</dbReference>
<sequence length="198" mass="21792">MVKDKDTKQLILDTAATLFYMQSYTAVGVAKICKEAGVSKGSFFHFFGSKQDLAVAVLDQFSNHLGATLISESIAANLPPMERLDSFINMLYEMQKSFVTDTGHLPGCPFGNMAMEQATLDEVIRKKVEQCLIDLAEPFRRVVTDAVKNGEMPEVNEEATADAMLSYIEGIQLIAKSRNDAEVIRILGPAIKSIRVPV</sequence>
<dbReference type="EMBL" id="QFXC01000002">
    <property type="protein sequence ID" value="RDH85902.1"/>
    <property type="molecule type" value="Genomic_DNA"/>
</dbReference>
<evidence type="ECO:0000256" key="1">
    <source>
        <dbReference type="ARBA" id="ARBA00023015"/>
    </source>
</evidence>
<feature type="domain" description="HTH tetR-type" evidence="5">
    <location>
        <begin position="5"/>
        <end position="65"/>
    </location>
</feature>
<keyword evidence="7" id="KW-1185">Reference proteome</keyword>